<dbReference type="VEuPathDB" id="FungiDB:PPTG_02632"/>
<dbReference type="InterPro" id="IPR027417">
    <property type="entry name" value="P-loop_NTPase"/>
</dbReference>
<protein>
    <recommendedName>
        <fullName evidence="2">ATP-dependent DNA helicase</fullName>
    </recommendedName>
</protein>
<dbReference type="InterPro" id="IPR051055">
    <property type="entry name" value="PIF1_helicase"/>
</dbReference>
<dbReference type="AlphaFoldDB" id="W2HQQ6"/>
<dbReference type="VEuPathDB" id="FungiDB:PPTG_20430"/>
<dbReference type="Gene3D" id="3.40.50.300">
    <property type="entry name" value="P-loop containing nucleotide triphosphate hydrolases"/>
    <property type="match status" value="1"/>
</dbReference>
<dbReference type="PANTHER" id="PTHR47642:SF6">
    <property type="entry name" value="ATP-DEPENDENT DNA HELICASE"/>
    <property type="match status" value="1"/>
</dbReference>
<dbReference type="Proteomes" id="UP000053864">
    <property type="component" value="Unassembled WGS sequence"/>
</dbReference>
<name>W2HQQ6_PHYNI</name>
<reference evidence="1" key="1">
    <citation type="submission" date="2013-11" db="EMBL/GenBank/DDBJ databases">
        <title>The Genome Sequence of Phytophthora parasitica CJ05E6.</title>
        <authorList>
            <consortium name="The Broad Institute Genomics Platform"/>
            <person name="Russ C."/>
            <person name="Tyler B."/>
            <person name="Panabieres F."/>
            <person name="Shan W."/>
            <person name="Tripathy S."/>
            <person name="Grunwald N."/>
            <person name="Machado M."/>
            <person name="Johnson C.S."/>
            <person name="Arredondo F."/>
            <person name="Hong C."/>
            <person name="Coffey M."/>
            <person name="Young S.K."/>
            <person name="Zeng Q."/>
            <person name="Gargeya S."/>
            <person name="Fitzgerald M."/>
            <person name="Abouelleil A."/>
            <person name="Alvarado L."/>
            <person name="Chapman S.B."/>
            <person name="Gainer-Dewar J."/>
            <person name="Goldberg J."/>
            <person name="Griggs A."/>
            <person name="Gujja S."/>
            <person name="Hansen M."/>
            <person name="Howarth C."/>
            <person name="Imamovic A."/>
            <person name="Ireland A."/>
            <person name="Larimer J."/>
            <person name="McCowan C."/>
            <person name="Murphy C."/>
            <person name="Pearson M."/>
            <person name="Poon T.W."/>
            <person name="Priest M."/>
            <person name="Roberts A."/>
            <person name="Saif S."/>
            <person name="Shea T."/>
            <person name="Sykes S."/>
            <person name="Wortman J."/>
            <person name="Nusbaum C."/>
            <person name="Birren B."/>
        </authorList>
    </citation>
    <scope>NUCLEOTIDE SEQUENCE [LARGE SCALE GENOMIC DNA]</scope>
    <source>
        <strain evidence="1">CJ05E6</strain>
    </source>
</reference>
<dbReference type="EMBL" id="KI677043">
    <property type="protein sequence ID" value="ETL24166.1"/>
    <property type="molecule type" value="Genomic_DNA"/>
</dbReference>
<sequence length="450" mass="49876">MLVARALLRRFQQQERTNVHKSADYRACDFESRLRDDQLLMFLGGAGGTGKSRVVDAIDAFCSGWHHDSFFVKAALTGKAATLIGGSTLASILVQLEHAIKGKKFEPLDLLVIDEVSMVSKAEWIKLDKLLRRYMQVDKRPVWRYLRRASGGFSADATPTPDGGNAQHFQDQAVASVVFVTPENSTRLAINNAFMKETAAKLPNNVYPIRVIANFKGALNGLSRSDLCYVLSIPDNRFGRMATFLDLVQGMPIQVTQNVATAKGVPNDTLGILEYVHFPTSTHYRLPHAASIRPGLVPELFPVFFTTEAYKKANIKLAPAPDGQPCYVKVRPQQFPFVCAVGSIVYKVQGETLQSMIVIDWKSTQPLANTPQQTYLLVSPVTTRNGLTALAPLTPKLVEWSKPSDHALHEEERLNDLSNATLEEFHLPVTTVVTDQYRDGNNPQSRDEAP</sequence>
<evidence type="ECO:0008006" key="2">
    <source>
        <dbReference type="Google" id="ProtNLM"/>
    </source>
</evidence>
<dbReference type="Pfam" id="PF13604">
    <property type="entry name" value="AAA_30"/>
    <property type="match status" value="1"/>
</dbReference>
<dbReference type="PANTHER" id="PTHR47642">
    <property type="entry name" value="ATP-DEPENDENT DNA HELICASE"/>
    <property type="match status" value="1"/>
</dbReference>
<gene>
    <name evidence="1" type="ORF">L916_21822</name>
</gene>
<proteinExistence type="predicted"/>
<accession>W2HQQ6</accession>
<organism evidence="1">
    <name type="scientific">Phytophthora nicotianae</name>
    <name type="common">Potato buckeye rot agent</name>
    <name type="synonym">Phytophthora parasitica</name>
    <dbReference type="NCBI Taxonomy" id="4792"/>
    <lineage>
        <taxon>Eukaryota</taxon>
        <taxon>Sar</taxon>
        <taxon>Stramenopiles</taxon>
        <taxon>Oomycota</taxon>
        <taxon>Peronosporomycetes</taxon>
        <taxon>Peronosporales</taxon>
        <taxon>Peronosporaceae</taxon>
        <taxon>Phytophthora</taxon>
    </lineage>
</organism>
<evidence type="ECO:0000313" key="1">
    <source>
        <dbReference type="EMBL" id="ETL24166.1"/>
    </source>
</evidence>